<evidence type="ECO:0000313" key="3">
    <source>
        <dbReference type="Proteomes" id="UP001595868"/>
    </source>
</evidence>
<dbReference type="EMBL" id="JBHSBN010000003">
    <property type="protein sequence ID" value="MFC4105756.1"/>
    <property type="molecule type" value="Genomic_DNA"/>
</dbReference>
<comment type="caution">
    <text evidence="2">The sequence shown here is derived from an EMBL/GenBank/DDBJ whole genome shotgun (WGS) entry which is preliminary data.</text>
</comment>
<organism evidence="2 3">
    <name type="scientific">Micromonospora zhanjiangensis</name>
    <dbReference type="NCBI Taxonomy" id="1522057"/>
    <lineage>
        <taxon>Bacteria</taxon>
        <taxon>Bacillati</taxon>
        <taxon>Actinomycetota</taxon>
        <taxon>Actinomycetes</taxon>
        <taxon>Micromonosporales</taxon>
        <taxon>Micromonosporaceae</taxon>
        <taxon>Micromonospora</taxon>
    </lineage>
</organism>
<feature type="domain" description="HTH cro/C1-type" evidence="1">
    <location>
        <begin position="28"/>
        <end position="68"/>
    </location>
</feature>
<dbReference type="InterPro" id="IPR010982">
    <property type="entry name" value="Lambda_DNA-bd_dom_sf"/>
</dbReference>
<dbReference type="Gene3D" id="1.10.260.40">
    <property type="entry name" value="lambda repressor-like DNA-binding domains"/>
    <property type="match status" value="1"/>
</dbReference>
<dbReference type="InterPro" id="IPR001387">
    <property type="entry name" value="Cro/C1-type_HTH"/>
</dbReference>
<dbReference type="CDD" id="cd00093">
    <property type="entry name" value="HTH_XRE"/>
    <property type="match status" value="1"/>
</dbReference>
<keyword evidence="3" id="KW-1185">Reference proteome</keyword>
<dbReference type="PROSITE" id="PS50943">
    <property type="entry name" value="HTH_CROC1"/>
    <property type="match status" value="1"/>
</dbReference>
<evidence type="ECO:0000259" key="1">
    <source>
        <dbReference type="PROSITE" id="PS50943"/>
    </source>
</evidence>
<reference evidence="3" key="1">
    <citation type="journal article" date="2019" name="Int. J. Syst. Evol. Microbiol.">
        <title>The Global Catalogue of Microorganisms (GCM) 10K type strain sequencing project: providing services to taxonomists for standard genome sequencing and annotation.</title>
        <authorList>
            <consortium name="The Broad Institute Genomics Platform"/>
            <consortium name="The Broad Institute Genome Sequencing Center for Infectious Disease"/>
            <person name="Wu L."/>
            <person name="Ma J."/>
        </authorList>
    </citation>
    <scope>NUCLEOTIDE SEQUENCE [LARGE SCALE GENOMIC DNA]</scope>
    <source>
        <strain evidence="3">2902at01</strain>
    </source>
</reference>
<dbReference type="Pfam" id="PF19054">
    <property type="entry name" value="DUF5753"/>
    <property type="match status" value="1"/>
</dbReference>
<proteinExistence type="predicted"/>
<gene>
    <name evidence="2" type="ORF">ACFOX0_07390</name>
</gene>
<dbReference type="Proteomes" id="UP001595868">
    <property type="component" value="Unassembled WGS sequence"/>
</dbReference>
<protein>
    <submittedName>
        <fullName evidence="2">Scr1 family TA system antitoxin-like transcriptional regulator</fullName>
    </submittedName>
</protein>
<accession>A0ABV8KI75</accession>
<name>A0ABV8KI75_9ACTN</name>
<sequence length="293" mass="32240">MYAEVSPFARRVRLGAAIRQLRGTSTTTAVARAAGIDRTVVSKIEAGERRAGLDTILKVLDVLPIGESSRQYRTLQRVARDGLARGWWDDPQYAGMGERQVRTADLECGATIREYQSSMLPGLLQTEAYARHRGEVALGKGAAFDLEAAGRGRLRRQRQVLDRDASDPVYHVVLEPQAIWRCPVPRGIMREQLRHLHKLATTATHLSIRILPVDAPLGQGWVPRAPFSVYDYGDPDDLTLVVVDTVTTDLLITEPAEAADYAQTFDELRENALSAKDSAELIQQAADAASVDA</sequence>
<dbReference type="InterPro" id="IPR043917">
    <property type="entry name" value="DUF5753"/>
</dbReference>
<dbReference type="RefSeq" id="WP_377542973.1">
    <property type="nucleotide sequence ID" value="NZ_JBHSBN010000003.1"/>
</dbReference>
<dbReference type="SUPFAM" id="SSF47413">
    <property type="entry name" value="lambda repressor-like DNA-binding domains"/>
    <property type="match status" value="1"/>
</dbReference>
<dbReference type="Pfam" id="PF01381">
    <property type="entry name" value="HTH_3"/>
    <property type="match status" value="1"/>
</dbReference>
<dbReference type="SMART" id="SM00530">
    <property type="entry name" value="HTH_XRE"/>
    <property type="match status" value="1"/>
</dbReference>
<evidence type="ECO:0000313" key="2">
    <source>
        <dbReference type="EMBL" id="MFC4105756.1"/>
    </source>
</evidence>